<feature type="compositionally biased region" description="Low complexity" evidence="1">
    <location>
        <begin position="332"/>
        <end position="350"/>
    </location>
</feature>
<feature type="compositionally biased region" description="Low complexity" evidence="1">
    <location>
        <begin position="1076"/>
        <end position="1098"/>
    </location>
</feature>
<organism evidence="2 3">
    <name type="scientific">Prorocentrum cordatum</name>
    <dbReference type="NCBI Taxonomy" id="2364126"/>
    <lineage>
        <taxon>Eukaryota</taxon>
        <taxon>Sar</taxon>
        <taxon>Alveolata</taxon>
        <taxon>Dinophyceae</taxon>
        <taxon>Prorocentrales</taxon>
        <taxon>Prorocentraceae</taxon>
        <taxon>Prorocentrum</taxon>
    </lineage>
</organism>
<feature type="region of interest" description="Disordered" evidence="1">
    <location>
        <begin position="28"/>
        <end position="210"/>
    </location>
</feature>
<gene>
    <name evidence="2" type="ORF">PCOR1329_LOCUS51015</name>
</gene>
<evidence type="ECO:0000313" key="2">
    <source>
        <dbReference type="EMBL" id="CAK0862664.1"/>
    </source>
</evidence>
<name>A0ABN9URM9_9DINO</name>
<feature type="region of interest" description="Disordered" evidence="1">
    <location>
        <begin position="404"/>
        <end position="460"/>
    </location>
</feature>
<accession>A0ABN9URM9</accession>
<comment type="caution">
    <text evidence="2">The sequence shown here is derived from an EMBL/GenBank/DDBJ whole genome shotgun (WGS) entry which is preliminary data.</text>
</comment>
<feature type="compositionally biased region" description="Polar residues" evidence="1">
    <location>
        <begin position="28"/>
        <end position="42"/>
    </location>
</feature>
<dbReference type="EMBL" id="CAUYUJ010016182">
    <property type="protein sequence ID" value="CAK0862664.1"/>
    <property type="molecule type" value="Genomic_DNA"/>
</dbReference>
<feature type="compositionally biased region" description="Low complexity" evidence="1">
    <location>
        <begin position="524"/>
        <end position="537"/>
    </location>
</feature>
<evidence type="ECO:0000313" key="3">
    <source>
        <dbReference type="Proteomes" id="UP001189429"/>
    </source>
</evidence>
<feature type="region of interest" description="Disordered" evidence="1">
    <location>
        <begin position="785"/>
        <end position="824"/>
    </location>
</feature>
<feature type="compositionally biased region" description="Low complexity" evidence="1">
    <location>
        <begin position="184"/>
        <end position="193"/>
    </location>
</feature>
<keyword evidence="3" id="KW-1185">Reference proteome</keyword>
<feature type="compositionally biased region" description="Low complexity" evidence="1">
    <location>
        <begin position="90"/>
        <end position="104"/>
    </location>
</feature>
<feature type="compositionally biased region" description="Gly residues" evidence="1">
    <location>
        <begin position="419"/>
        <end position="428"/>
    </location>
</feature>
<feature type="region of interest" description="Disordered" evidence="1">
    <location>
        <begin position="476"/>
        <end position="645"/>
    </location>
</feature>
<proteinExistence type="predicted"/>
<feature type="region of interest" description="Disordered" evidence="1">
    <location>
        <begin position="1066"/>
        <end position="1190"/>
    </location>
</feature>
<feature type="region of interest" description="Disordered" evidence="1">
    <location>
        <begin position="284"/>
        <end position="310"/>
    </location>
</feature>
<evidence type="ECO:0000256" key="1">
    <source>
        <dbReference type="SAM" id="MobiDB-lite"/>
    </source>
</evidence>
<feature type="compositionally biased region" description="Basic and acidic residues" evidence="1">
    <location>
        <begin position="786"/>
        <end position="805"/>
    </location>
</feature>
<feature type="region of interest" description="Disordered" evidence="1">
    <location>
        <begin position="225"/>
        <end position="262"/>
    </location>
</feature>
<feature type="compositionally biased region" description="Basic and acidic residues" evidence="1">
    <location>
        <begin position="558"/>
        <end position="575"/>
    </location>
</feature>
<feature type="region of interest" description="Disordered" evidence="1">
    <location>
        <begin position="747"/>
        <end position="770"/>
    </location>
</feature>
<feature type="compositionally biased region" description="Basic and acidic residues" evidence="1">
    <location>
        <begin position="626"/>
        <end position="636"/>
    </location>
</feature>
<feature type="region of interest" description="Disordered" evidence="1">
    <location>
        <begin position="914"/>
        <end position="934"/>
    </location>
</feature>
<dbReference type="Proteomes" id="UP001189429">
    <property type="component" value="Unassembled WGS sequence"/>
</dbReference>
<protein>
    <submittedName>
        <fullName evidence="2">Uncharacterized protein</fullName>
    </submittedName>
</protein>
<feature type="compositionally biased region" description="Low complexity" evidence="1">
    <location>
        <begin position="500"/>
        <end position="512"/>
    </location>
</feature>
<reference evidence="2" key="1">
    <citation type="submission" date="2023-10" db="EMBL/GenBank/DDBJ databases">
        <authorList>
            <person name="Chen Y."/>
            <person name="Shah S."/>
            <person name="Dougan E. K."/>
            <person name="Thang M."/>
            <person name="Chan C."/>
        </authorList>
    </citation>
    <scope>NUCLEOTIDE SEQUENCE [LARGE SCALE GENOMIC DNA]</scope>
</reference>
<feature type="region of interest" description="Disordered" evidence="1">
    <location>
        <begin position="681"/>
        <end position="727"/>
    </location>
</feature>
<feature type="region of interest" description="Disordered" evidence="1">
    <location>
        <begin position="331"/>
        <end position="371"/>
    </location>
</feature>
<feature type="compositionally biased region" description="Low complexity" evidence="1">
    <location>
        <begin position="129"/>
        <end position="171"/>
    </location>
</feature>
<feature type="compositionally biased region" description="Low complexity" evidence="1">
    <location>
        <begin position="545"/>
        <end position="557"/>
    </location>
</feature>
<feature type="compositionally biased region" description="Acidic residues" evidence="1">
    <location>
        <begin position="513"/>
        <end position="523"/>
    </location>
</feature>
<feature type="compositionally biased region" description="Low complexity" evidence="1">
    <location>
        <begin position="580"/>
        <end position="607"/>
    </location>
</feature>
<sequence>MEALLADSTEDEVDDALEELGALGCAMQGTTVTTDMPSQQTPGEMPAPNAGDAEAPSEVLCTGQSPRASAAVRPSDRSDGAAQPVEPEVAGQAAAAAATAGGSADSCGSPVPSAGTAAAAEAEEDDSEAIPNTTTSPSSPGSPEDAADDAASAALAATPAPERPAEAPAADGEVEAAEARAEEAAAASAAGAREGAEVDSEVAEANAEAPADLAAAAEAALARDFGGQAAEAQGQEGAEVGPEVALEAAAEAPADGAAGAEAVPAHDLGEPAAEAQAGEGIASGRLASGAPEGTADREEVAGGAEAPPDREALAEVVPSSDVHRQAEEGIAGDDVASSDPAASPCATAAPAHRETGAKDAPNSGVCGQSADARAEEGAAVAGSAAPGAPEANAEEPADWVACDETVPARDPGGQVAEGQEGGSPGGGAISTPKGEVGREGAEAAAEVPEDGAAEATAEAAAPGDFRGAVQAEGDVSAAGTAGVPAAERNTAESEVEALADWEAGAEAAPSGEEQTDDGGEGGETDAPPSAHSGRGPPAASPPAAPAHCAEPASAAAEAQREEVRADRPPREDGGGEVHAAGDGASPAGEAAGSAAAEPALERLAAARGVDGEGAETACEPPMGADRVGETPADHGVESPSEAQVEDDIVASSAVGGQVAMLAKMEAGVGATSTVDVCEQAEEAHAEEDAANTAEGASDHEVAEGGMEAPARGGMGTEAAPSAGVSGRAEAEADKAIAMAVAAALARGHPGSAEDGELPAGEAQGRSAQPVAPLCSDAVQASSPCSEARELSARKRAAAPEHRQEPEADAAGARPDAPEAPASRPAKAARVASLTARVASALAYCIDGVASACDSVAAACGTCHGPEAARAELAQAEAAAAEAAAAEAAAPASEGSPGTPARECSGLQLGLWDESERTPGEAGAGPPGLPGSPQIAGKAQWMLEAEEIFGPIDSQTAAAVSGAAEGAPPAALDGAGLGLVPVAAAAAPPAKPAAAPSSAGAGLCLVPLGAAAAPAGGRGPTLVELPLAVYCADEPSGEGPQARRSSRVRVQTLQSWRSERVLYERLPGSTAPTVRGRLAAGDSAAQAQAGEEARALPQRPRGRRQARRCPGARAGGPGIARGDQVRLQPATHGAGRRQAGGAGPAGVSSEDAPGCGGGGRRGGGRRLPRGRNGLAHGQGRTQPQGQPGGHG</sequence>
<feature type="compositionally biased region" description="Low complexity" evidence="1">
    <location>
        <begin position="1169"/>
        <end position="1184"/>
    </location>
</feature>